<gene>
    <name evidence="2" type="ORF">LR48_Vigan01g109100</name>
</gene>
<organism evidence="2 3">
    <name type="scientific">Phaseolus angularis</name>
    <name type="common">Azuki bean</name>
    <name type="synonym">Vigna angularis</name>
    <dbReference type="NCBI Taxonomy" id="3914"/>
    <lineage>
        <taxon>Eukaryota</taxon>
        <taxon>Viridiplantae</taxon>
        <taxon>Streptophyta</taxon>
        <taxon>Embryophyta</taxon>
        <taxon>Tracheophyta</taxon>
        <taxon>Spermatophyta</taxon>
        <taxon>Magnoliopsida</taxon>
        <taxon>eudicotyledons</taxon>
        <taxon>Gunneridae</taxon>
        <taxon>Pentapetalae</taxon>
        <taxon>rosids</taxon>
        <taxon>fabids</taxon>
        <taxon>Fabales</taxon>
        <taxon>Fabaceae</taxon>
        <taxon>Papilionoideae</taxon>
        <taxon>50 kb inversion clade</taxon>
        <taxon>NPAAA clade</taxon>
        <taxon>indigoferoid/millettioid clade</taxon>
        <taxon>Phaseoleae</taxon>
        <taxon>Vigna</taxon>
    </lineage>
</organism>
<dbReference type="Gramene" id="KOM31536">
    <property type="protein sequence ID" value="KOM31536"/>
    <property type="gene ID" value="LR48_Vigan01g109100"/>
</dbReference>
<evidence type="ECO:0000313" key="2">
    <source>
        <dbReference type="EMBL" id="KOM31536.1"/>
    </source>
</evidence>
<proteinExistence type="predicted"/>
<name>A0A0L9TM54_PHAAN</name>
<dbReference type="Proteomes" id="UP000053144">
    <property type="component" value="Chromosome 1"/>
</dbReference>
<evidence type="ECO:0000313" key="3">
    <source>
        <dbReference type="Proteomes" id="UP000053144"/>
    </source>
</evidence>
<feature type="compositionally biased region" description="Polar residues" evidence="1">
    <location>
        <begin position="61"/>
        <end position="73"/>
    </location>
</feature>
<feature type="compositionally biased region" description="Polar residues" evidence="1">
    <location>
        <begin position="36"/>
        <end position="52"/>
    </location>
</feature>
<evidence type="ECO:0000256" key="1">
    <source>
        <dbReference type="SAM" id="MobiDB-lite"/>
    </source>
</evidence>
<dbReference type="EMBL" id="CM003371">
    <property type="protein sequence ID" value="KOM31536.1"/>
    <property type="molecule type" value="Genomic_DNA"/>
</dbReference>
<dbReference type="AlphaFoldDB" id="A0A0L9TM54"/>
<sequence>MRLAASKQTGTMAMWFAKNVEEFQGGEKVGNGSGIEDQSSWGQPSREVTLSEANHPGRSGVTESVGSVLNNLPDSHRRGLMDPNGREPPNPNVKGREEPNGITVPVKGRIVLHSKRGKESNDRKAWECEPSGKRSYFTGKNRKLLTFKEIMKTQRWSHKFCFLFRPPPKPPDLNWWAVASGFPSYDNKKMKRSQEIKLLGSNLENKVVLQRDVTLGYRIIG</sequence>
<protein>
    <submittedName>
        <fullName evidence="2">Uncharacterized protein</fullName>
    </submittedName>
</protein>
<feature type="region of interest" description="Disordered" evidence="1">
    <location>
        <begin position="25"/>
        <end position="104"/>
    </location>
</feature>
<reference evidence="3" key="1">
    <citation type="journal article" date="2015" name="Proc. Natl. Acad. Sci. U.S.A.">
        <title>Genome sequencing of adzuki bean (Vigna angularis) provides insight into high starch and low fat accumulation and domestication.</title>
        <authorList>
            <person name="Yang K."/>
            <person name="Tian Z."/>
            <person name="Chen C."/>
            <person name="Luo L."/>
            <person name="Zhao B."/>
            <person name="Wang Z."/>
            <person name="Yu L."/>
            <person name="Li Y."/>
            <person name="Sun Y."/>
            <person name="Li W."/>
            <person name="Chen Y."/>
            <person name="Li Y."/>
            <person name="Zhang Y."/>
            <person name="Ai D."/>
            <person name="Zhao J."/>
            <person name="Shang C."/>
            <person name="Ma Y."/>
            <person name="Wu B."/>
            <person name="Wang M."/>
            <person name="Gao L."/>
            <person name="Sun D."/>
            <person name="Zhang P."/>
            <person name="Guo F."/>
            <person name="Wang W."/>
            <person name="Li Y."/>
            <person name="Wang J."/>
            <person name="Varshney R.K."/>
            <person name="Wang J."/>
            <person name="Ling H.Q."/>
            <person name="Wan P."/>
        </authorList>
    </citation>
    <scope>NUCLEOTIDE SEQUENCE</scope>
    <source>
        <strain evidence="3">cv. Jingnong 6</strain>
    </source>
</reference>
<accession>A0A0L9TM54</accession>